<proteinExistence type="predicted"/>
<dbReference type="EMBL" id="CP056070">
    <property type="protein sequence ID" value="UKK01585.2"/>
    <property type="molecule type" value="Genomic_DNA"/>
</dbReference>
<name>A0A976QT39_THEOR</name>
<evidence type="ECO:0000256" key="1">
    <source>
        <dbReference type="SAM" id="MobiDB-lite"/>
    </source>
</evidence>
<feature type="transmembrane region" description="Helical" evidence="2">
    <location>
        <begin position="126"/>
        <end position="143"/>
    </location>
</feature>
<feature type="transmembrane region" description="Helical" evidence="2">
    <location>
        <begin position="276"/>
        <end position="297"/>
    </location>
</feature>
<dbReference type="AlphaFoldDB" id="A0A976QT39"/>
<keyword evidence="2" id="KW-1133">Transmembrane helix</keyword>
<accession>A0A976QT39</accession>
<gene>
    <name evidence="3" type="ORF">MACK_002403</name>
</gene>
<keyword evidence="2" id="KW-0812">Transmembrane</keyword>
<feature type="transmembrane region" description="Helical" evidence="2">
    <location>
        <begin position="50"/>
        <end position="76"/>
    </location>
</feature>
<feature type="compositionally biased region" description="Basic and acidic residues" evidence="1">
    <location>
        <begin position="309"/>
        <end position="326"/>
    </location>
</feature>
<protein>
    <submittedName>
        <fullName evidence="3">Uncharacterized protein</fullName>
    </submittedName>
</protein>
<evidence type="ECO:0000256" key="2">
    <source>
        <dbReference type="SAM" id="Phobius"/>
    </source>
</evidence>
<dbReference type="Proteomes" id="UP000244811">
    <property type="component" value="Chromosome 3"/>
</dbReference>
<organism evidence="3 4">
    <name type="scientific">Theileria orientalis</name>
    <dbReference type="NCBI Taxonomy" id="68886"/>
    <lineage>
        <taxon>Eukaryota</taxon>
        <taxon>Sar</taxon>
        <taxon>Alveolata</taxon>
        <taxon>Apicomplexa</taxon>
        <taxon>Aconoidasida</taxon>
        <taxon>Piroplasmida</taxon>
        <taxon>Theileriidae</taxon>
        <taxon>Theileria</taxon>
    </lineage>
</organism>
<keyword evidence="2" id="KW-0472">Membrane</keyword>
<reference evidence="3" key="1">
    <citation type="submission" date="2022-07" db="EMBL/GenBank/DDBJ databases">
        <title>Evaluation of T. orientalis genome assembly methods using nanopore sequencing and analysis of variation between genomes.</title>
        <authorList>
            <person name="Yam J."/>
            <person name="Micallef M.L."/>
            <person name="Liu M."/>
            <person name="Djordjevic S.P."/>
            <person name="Bogema D.R."/>
            <person name="Jenkins C."/>
        </authorList>
    </citation>
    <scope>NUCLEOTIDE SEQUENCE</scope>
    <source>
        <strain evidence="3">Goon Nure</strain>
    </source>
</reference>
<evidence type="ECO:0000313" key="4">
    <source>
        <dbReference type="Proteomes" id="UP000244811"/>
    </source>
</evidence>
<feature type="region of interest" description="Disordered" evidence="1">
    <location>
        <begin position="303"/>
        <end position="326"/>
    </location>
</feature>
<evidence type="ECO:0000313" key="3">
    <source>
        <dbReference type="EMBL" id="UKK01585.2"/>
    </source>
</evidence>
<sequence length="340" mass="39321">MAHNYLKRYYRLDLYSSCIFPVFLLYQILFSDNTKSVDVLLKKTVTVHMFINTIMLLYHLLVLPFLVFGGNFRLLAVLTKRLFMRRVDYGSYLSSKLTGSEDLKQRQSIQVEITIFILRHRLKDKILLLVQIFLFFLFLTFGLTTNNSLVYLLNYTYMCMLFVTVYFGTIIHFILLPNSDFIDGYSRYLVNSNTGEGLGFQTYSTEGSGFTRNFSSEMENKFLLNHIEDNIVLNYEHSPMLYTLCIIQVVLGVFGVCFGNYLLLLDWYQLFARFPVTTYVGIFVGHLLSSVACNLALMGGRGSSSNLPKGREYSNNMERKSGESENVKRPRRGFIEFLLG</sequence>
<feature type="transmembrane region" description="Helical" evidence="2">
    <location>
        <begin position="241"/>
        <end position="264"/>
    </location>
</feature>
<feature type="transmembrane region" description="Helical" evidence="2">
    <location>
        <begin position="155"/>
        <end position="176"/>
    </location>
</feature>
<feature type="transmembrane region" description="Helical" evidence="2">
    <location>
        <begin position="12"/>
        <end position="30"/>
    </location>
</feature>